<evidence type="ECO:0000313" key="1">
    <source>
        <dbReference type="EMBL" id="EPQ59611.1"/>
    </source>
</evidence>
<dbReference type="OrthoDB" id="359154at2759"/>
<dbReference type="RefSeq" id="XP_007862550.1">
    <property type="nucleotide sequence ID" value="XM_007864359.1"/>
</dbReference>
<dbReference type="OMA" id="RIPWPKV"/>
<dbReference type="GeneID" id="19301300"/>
<sequence length="388" mass="45256">MSSRVTSLRRSQVVRAATQSPVLRDLRHLDSIPRWWLKKATFADPSPKVVKQKDRIKWWNIVPGDQVRVLGDRESTIREVLSINRFSNRVYLKGIRNEGESSQQPPRSINVHYSKCQLFIGKHEFPPVDGSTETRILPVFATRLGTSKPTWNVVKHCWEWKRFAVNTTPRLPHWSKEIAADLSDRVQIPWPEKEPEEKAPPTDYDTKAEVVAELTYEPSPITTRLLDPVPRQHLQGKQERKYLNSVLNPGAPFDKTAAMEVHVEQELSPIHSRAKKQKRWQELQAYRRQLLHDYIAAEMAPEKMRKHKTSKEARAWAVFKWREKMQEMQKAEKQRRWVNRGAQARLIRKQARKAKKAAREERRLKELSLAVADNQIIPEGVPTRSPQP</sequence>
<dbReference type="STRING" id="670483.S7QIZ0"/>
<dbReference type="SUPFAM" id="SSF50104">
    <property type="entry name" value="Translation proteins SH3-like domain"/>
    <property type="match status" value="1"/>
</dbReference>
<dbReference type="Proteomes" id="UP000030669">
    <property type="component" value="Unassembled WGS sequence"/>
</dbReference>
<dbReference type="EMBL" id="KB469297">
    <property type="protein sequence ID" value="EPQ59611.1"/>
    <property type="molecule type" value="Genomic_DNA"/>
</dbReference>
<evidence type="ECO:0008006" key="3">
    <source>
        <dbReference type="Google" id="ProtNLM"/>
    </source>
</evidence>
<reference evidence="1 2" key="1">
    <citation type="journal article" date="2012" name="Science">
        <title>The Paleozoic origin of enzymatic lignin decomposition reconstructed from 31 fungal genomes.</title>
        <authorList>
            <person name="Floudas D."/>
            <person name="Binder M."/>
            <person name="Riley R."/>
            <person name="Barry K."/>
            <person name="Blanchette R.A."/>
            <person name="Henrissat B."/>
            <person name="Martinez A.T."/>
            <person name="Otillar R."/>
            <person name="Spatafora J.W."/>
            <person name="Yadav J.S."/>
            <person name="Aerts A."/>
            <person name="Benoit I."/>
            <person name="Boyd A."/>
            <person name="Carlson A."/>
            <person name="Copeland A."/>
            <person name="Coutinho P.M."/>
            <person name="de Vries R.P."/>
            <person name="Ferreira P."/>
            <person name="Findley K."/>
            <person name="Foster B."/>
            <person name="Gaskell J."/>
            <person name="Glotzer D."/>
            <person name="Gorecki P."/>
            <person name="Heitman J."/>
            <person name="Hesse C."/>
            <person name="Hori C."/>
            <person name="Igarashi K."/>
            <person name="Jurgens J.A."/>
            <person name="Kallen N."/>
            <person name="Kersten P."/>
            <person name="Kohler A."/>
            <person name="Kuees U."/>
            <person name="Kumar T.K.A."/>
            <person name="Kuo A."/>
            <person name="LaButti K."/>
            <person name="Larrondo L.F."/>
            <person name="Lindquist E."/>
            <person name="Ling A."/>
            <person name="Lombard V."/>
            <person name="Lucas S."/>
            <person name="Lundell T."/>
            <person name="Martin R."/>
            <person name="McLaughlin D.J."/>
            <person name="Morgenstern I."/>
            <person name="Morin E."/>
            <person name="Murat C."/>
            <person name="Nagy L.G."/>
            <person name="Nolan M."/>
            <person name="Ohm R.A."/>
            <person name="Patyshakuliyeva A."/>
            <person name="Rokas A."/>
            <person name="Ruiz-Duenas F.J."/>
            <person name="Sabat G."/>
            <person name="Salamov A."/>
            <person name="Samejima M."/>
            <person name="Schmutz J."/>
            <person name="Slot J.C."/>
            <person name="St John F."/>
            <person name="Stenlid J."/>
            <person name="Sun H."/>
            <person name="Sun S."/>
            <person name="Syed K."/>
            <person name="Tsang A."/>
            <person name="Wiebenga A."/>
            <person name="Young D."/>
            <person name="Pisabarro A."/>
            <person name="Eastwood D.C."/>
            <person name="Martin F."/>
            <person name="Cullen D."/>
            <person name="Grigoriev I.V."/>
            <person name="Hibbett D.S."/>
        </authorList>
    </citation>
    <scope>NUCLEOTIDE SEQUENCE [LARGE SCALE GENOMIC DNA]</scope>
    <source>
        <strain evidence="1 2">ATCC 11539</strain>
    </source>
</reference>
<keyword evidence="2" id="KW-1185">Reference proteome</keyword>
<protein>
    <recommendedName>
        <fullName evidence="3">KOW domain-containing protein</fullName>
    </recommendedName>
</protein>
<evidence type="ECO:0000313" key="2">
    <source>
        <dbReference type="Proteomes" id="UP000030669"/>
    </source>
</evidence>
<dbReference type="AlphaFoldDB" id="S7QIZ0"/>
<dbReference type="InterPro" id="IPR008991">
    <property type="entry name" value="Translation_prot_SH3-like_sf"/>
</dbReference>
<proteinExistence type="predicted"/>
<dbReference type="KEGG" id="gtr:GLOTRDRAFT_125909"/>
<dbReference type="HOGENOM" id="CLU_055001_0_0_1"/>
<dbReference type="eggNOG" id="ENOG502S960">
    <property type="taxonomic scope" value="Eukaryota"/>
</dbReference>
<organism evidence="1 2">
    <name type="scientific">Gloeophyllum trabeum (strain ATCC 11539 / FP-39264 / Madison 617)</name>
    <name type="common">Brown rot fungus</name>
    <dbReference type="NCBI Taxonomy" id="670483"/>
    <lineage>
        <taxon>Eukaryota</taxon>
        <taxon>Fungi</taxon>
        <taxon>Dikarya</taxon>
        <taxon>Basidiomycota</taxon>
        <taxon>Agaricomycotina</taxon>
        <taxon>Agaricomycetes</taxon>
        <taxon>Gloeophyllales</taxon>
        <taxon>Gloeophyllaceae</taxon>
        <taxon>Gloeophyllum</taxon>
    </lineage>
</organism>
<gene>
    <name evidence="1" type="ORF">GLOTRDRAFT_125909</name>
</gene>
<name>S7QIZ0_GLOTA</name>
<accession>S7QIZ0</accession>